<name>A0A9D2HTI0_9BACE</name>
<evidence type="ECO:0000259" key="1">
    <source>
        <dbReference type="Pfam" id="PF18922"/>
    </source>
</evidence>
<reference evidence="2" key="2">
    <citation type="submission" date="2021-04" db="EMBL/GenBank/DDBJ databases">
        <authorList>
            <person name="Gilroy R."/>
        </authorList>
    </citation>
    <scope>NUCLEOTIDE SEQUENCE</scope>
    <source>
        <strain evidence="2">ChiHecec1B25-7008</strain>
    </source>
</reference>
<gene>
    <name evidence="2" type="ORF">H9785_06140</name>
</gene>
<evidence type="ECO:0000313" key="3">
    <source>
        <dbReference type="Proteomes" id="UP000823860"/>
    </source>
</evidence>
<accession>A0A9D2HTI0</accession>
<dbReference type="AlphaFoldDB" id="A0A9D2HTI0"/>
<reference evidence="2" key="1">
    <citation type="journal article" date="2021" name="PeerJ">
        <title>Extensive microbial diversity within the chicken gut microbiome revealed by metagenomics and culture.</title>
        <authorList>
            <person name="Gilroy R."/>
            <person name="Ravi A."/>
            <person name="Getino M."/>
            <person name="Pursley I."/>
            <person name="Horton D.L."/>
            <person name="Alikhan N.F."/>
            <person name="Baker D."/>
            <person name="Gharbi K."/>
            <person name="Hall N."/>
            <person name="Watson M."/>
            <person name="Adriaenssens E.M."/>
            <person name="Foster-Nyarko E."/>
            <person name="Jarju S."/>
            <person name="Secka A."/>
            <person name="Antonio M."/>
            <person name="Oren A."/>
            <person name="Chaudhuri R.R."/>
            <person name="La Ragione R."/>
            <person name="Hildebrand F."/>
            <person name="Pallen M.J."/>
        </authorList>
    </citation>
    <scope>NUCLEOTIDE SEQUENCE</scope>
    <source>
        <strain evidence="2">ChiHecec1B25-7008</strain>
    </source>
</reference>
<dbReference type="Proteomes" id="UP000823860">
    <property type="component" value="Unassembled WGS sequence"/>
</dbReference>
<sequence>MSAMVKVVVPFYRETLDRWESEALANNMRVLDIHPVVFLKPEGLDLSAIARRYPRAEVMSVSGDWLGTRRGIAGYNEMMMSADFYALFADTEYILICHTDAWLFRDELADWCRAGYDLVAAPWPLRPRYRHFPLKQWLALKRRLCMPACGISRQQMYGRIGNGGLCLRRVSAFRDACLRYAREIDDFNSRADTMHNEDIFWALVPGELKTPAVETALRFAFDLKPRVCWRLNGRQLPMGCHGYRHKSRVAFWRRFIPGI</sequence>
<protein>
    <recommendedName>
        <fullName evidence="1">DUF5672 domain-containing protein</fullName>
    </recommendedName>
</protein>
<dbReference type="InterPro" id="IPR043729">
    <property type="entry name" value="DUF5672"/>
</dbReference>
<dbReference type="EMBL" id="DWZE01000069">
    <property type="protein sequence ID" value="HJA83527.1"/>
    <property type="molecule type" value="Genomic_DNA"/>
</dbReference>
<evidence type="ECO:0000313" key="2">
    <source>
        <dbReference type="EMBL" id="HJA83527.1"/>
    </source>
</evidence>
<comment type="caution">
    <text evidence="2">The sequence shown here is derived from an EMBL/GenBank/DDBJ whole genome shotgun (WGS) entry which is preliminary data.</text>
</comment>
<proteinExistence type="predicted"/>
<organism evidence="2 3">
    <name type="scientific">Candidatus Bacteroides intestinavium</name>
    <dbReference type="NCBI Taxonomy" id="2838469"/>
    <lineage>
        <taxon>Bacteria</taxon>
        <taxon>Pseudomonadati</taxon>
        <taxon>Bacteroidota</taxon>
        <taxon>Bacteroidia</taxon>
        <taxon>Bacteroidales</taxon>
        <taxon>Bacteroidaceae</taxon>
        <taxon>Bacteroides</taxon>
    </lineage>
</organism>
<feature type="domain" description="DUF5672" evidence="1">
    <location>
        <begin position="70"/>
        <end position="241"/>
    </location>
</feature>
<dbReference type="Pfam" id="PF18922">
    <property type="entry name" value="DUF5672"/>
    <property type="match status" value="1"/>
</dbReference>